<comment type="caution">
    <text evidence="1">The sequence shown here is derived from an EMBL/GenBank/DDBJ whole genome shotgun (WGS) entry which is preliminary data.</text>
</comment>
<accession>A0AB34IZP9</accession>
<gene>
    <name evidence="1" type="ORF">AB1Y20_007718</name>
</gene>
<evidence type="ECO:0008006" key="3">
    <source>
        <dbReference type="Google" id="ProtNLM"/>
    </source>
</evidence>
<dbReference type="EMBL" id="JBGBPQ010000017">
    <property type="protein sequence ID" value="KAL1508130.1"/>
    <property type="molecule type" value="Genomic_DNA"/>
</dbReference>
<sequence>MGRLARAEIYASEGLRDHKLGALLPFDCAPAEYFRTKLKEFDEDQAREARMRPFLGGRGRQPALRSSAHDVSDALVQLICRWMCPESLHVYRRIGTREHEGSVRKASSVDVDVILSVNAPKVSADAGFGELVSQLQGPRSAYAQREFEAVRAHALHTVAHPRATDRGPPPAIARAPPALPAATPQPHAAALAPGTHAFVPRDCWPGDPCAEHNGAGWTAYVQSVTKHTAVVTFPFTLSPSGEPFEPVRVPLRMLRALEQRSA</sequence>
<protein>
    <recommendedName>
        <fullName evidence="3">Polymerase nucleotidyl transferase domain-containing protein</fullName>
    </recommendedName>
</protein>
<dbReference type="Proteomes" id="UP001515480">
    <property type="component" value="Unassembled WGS sequence"/>
</dbReference>
<reference evidence="1 2" key="1">
    <citation type="journal article" date="2024" name="Science">
        <title>Giant polyketide synthase enzymes in the biosynthesis of giant marine polyether toxins.</title>
        <authorList>
            <person name="Fallon T.R."/>
            <person name="Shende V.V."/>
            <person name="Wierzbicki I.H."/>
            <person name="Pendleton A.L."/>
            <person name="Watervoot N.F."/>
            <person name="Auber R.P."/>
            <person name="Gonzalez D.J."/>
            <person name="Wisecaver J.H."/>
            <person name="Moore B.S."/>
        </authorList>
    </citation>
    <scope>NUCLEOTIDE SEQUENCE [LARGE SCALE GENOMIC DNA]</scope>
    <source>
        <strain evidence="1 2">12B1</strain>
    </source>
</reference>
<dbReference type="AlphaFoldDB" id="A0AB34IZP9"/>
<proteinExistence type="predicted"/>
<organism evidence="1 2">
    <name type="scientific">Prymnesium parvum</name>
    <name type="common">Toxic golden alga</name>
    <dbReference type="NCBI Taxonomy" id="97485"/>
    <lineage>
        <taxon>Eukaryota</taxon>
        <taxon>Haptista</taxon>
        <taxon>Haptophyta</taxon>
        <taxon>Prymnesiophyceae</taxon>
        <taxon>Prymnesiales</taxon>
        <taxon>Prymnesiaceae</taxon>
        <taxon>Prymnesium</taxon>
    </lineage>
</organism>
<keyword evidence="2" id="KW-1185">Reference proteome</keyword>
<evidence type="ECO:0000313" key="1">
    <source>
        <dbReference type="EMBL" id="KAL1508130.1"/>
    </source>
</evidence>
<name>A0AB34IZP9_PRYPA</name>
<evidence type="ECO:0000313" key="2">
    <source>
        <dbReference type="Proteomes" id="UP001515480"/>
    </source>
</evidence>